<proteinExistence type="inferred from homology"/>
<dbReference type="FunFam" id="3.40.50.720:FF:000084">
    <property type="entry name" value="Short-chain dehydrogenase reductase"/>
    <property type="match status" value="1"/>
</dbReference>
<organism evidence="3 4">
    <name type="scientific">Salicibibacter cibarius</name>
    <dbReference type="NCBI Taxonomy" id="2743000"/>
    <lineage>
        <taxon>Bacteria</taxon>
        <taxon>Bacillati</taxon>
        <taxon>Bacillota</taxon>
        <taxon>Bacilli</taxon>
        <taxon>Bacillales</taxon>
        <taxon>Bacillaceae</taxon>
        <taxon>Salicibibacter</taxon>
    </lineage>
</organism>
<dbReference type="NCBIfam" id="NF005559">
    <property type="entry name" value="PRK07231.1"/>
    <property type="match status" value="1"/>
</dbReference>
<dbReference type="SUPFAM" id="SSF51735">
    <property type="entry name" value="NAD(P)-binding Rossmann-fold domains"/>
    <property type="match status" value="1"/>
</dbReference>
<comment type="similarity">
    <text evidence="1">Belongs to the short-chain dehydrogenases/reductases (SDR) family.</text>
</comment>
<accession>A0A7T7CAZ5</accession>
<dbReference type="InterPro" id="IPR020904">
    <property type="entry name" value="Sc_DH/Rdtase_CS"/>
</dbReference>
<dbReference type="Proteomes" id="UP000595823">
    <property type="component" value="Chromosome"/>
</dbReference>
<dbReference type="PRINTS" id="PR00080">
    <property type="entry name" value="SDRFAMILY"/>
</dbReference>
<dbReference type="RefSeq" id="WP_200128018.1">
    <property type="nucleotide sequence ID" value="NZ_CP054705.1"/>
</dbReference>
<dbReference type="Pfam" id="PF13561">
    <property type="entry name" value="adh_short_C2"/>
    <property type="match status" value="1"/>
</dbReference>
<name>A0A7T7CAZ5_9BACI</name>
<dbReference type="KEGG" id="scia:HUG15_07030"/>
<protein>
    <submittedName>
        <fullName evidence="3">Glucose 1-dehydrogenase</fullName>
        <ecNumber evidence="3">1.1.1.47</ecNumber>
    </submittedName>
</protein>
<reference evidence="3 4" key="1">
    <citation type="submission" date="2020-06" db="EMBL/GenBank/DDBJ databases">
        <title>Genomic analysis of Salicibibacter sp. NKC5-3.</title>
        <authorList>
            <person name="Oh Y.J."/>
        </authorList>
    </citation>
    <scope>NUCLEOTIDE SEQUENCE [LARGE SCALE GENOMIC DNA]</scope>
    <source>
        <strain evidence="3 4">NKC5-3</strain>
    </source>
</reference>
<dbReference type="PANTHER" id="PTHR42760">
    <property type="entry name" value="SHORT-CHAIN DEHYDROGENASES/REDUCTASES FAMILY MEMBER"/>
    <property type="match status" value="1"/>
</dbReference>
<gene>
    <name evidence="3" type="ORF">HUG15_07030</name>
</gene>
<evidence type="ECO:0000256" key="1">
    <source>
        <dbReference type="ARBA" id="ARBA00006484"/>
    </source>
</evidence>
<evidence type="ECO:0000313" key="4">
    <source>
        <dbReference type="Proteomes" id="UP000595823"/>
    </source>
</evidence>
<dbReference type="GO" id="GO:0047936">
    <property type="term" value="F:glucose 1-dehydrogenase [NAD(P)+] activity"/>
    <property type="evidence" value="ECO:0007669"/>
    <property type="project" value="UniProtKB-EC"/>
</dbReference>
<sequence length="255" mass="27967">MKIDDIFSVQEKVVIITGASQGIGKDLAHTFAENGAKLALVARNKDKLQQVKTDTGLSSDDVEIFPWDITETESLADLAKQIHETFGRIDVLINNAGTNITKPATEITEGDWDTVLDINLKSAFFFNQAVYPFMKAQGSGKIIHMSSQMEEVGYYKRSAYCSSKGGIKQLTKSLAIEWSGDQINVNSVAPTFIETPLTAKMFEAEAFKADVYSRIPLGRLAKTEDLFGAVLYLSSNASDMVTGQTLFVDGGWTAW</sequence>
<dbReference type="InterPro" id="IPR036291">
    <property type="entry name" value="NAD(P)-bd_dom_sf"/>
</dbReference>
<dbReference type="PRINTS" id="PR00081">
    <property type="entry name" value="GDHRDH"/>
</dbReference>
<dbReference type="PANTHER" id="PTHR42760:SF133">
    <property type="entry name" value="3-OXOACYL-[ACYL-CARRIER-PROTEIN] REDUCTASE"/>
    <property type="match status" value="1"/>
</dbReference>
<dbReference type="GO" id="GO:0008206">
    <property type="term" value="P:bile acid metabolic process"/>
    <property type="evidence" value="ECO:0007669"/>
    <property type="project" value="UniProtKB-ARBA"/>
</dbReference>
<dbReference type="EC" id="1.1.1.47" evidence="3"/>
<evidence type="ECO:0000256" key="2">
    <source>
        <dbReference type="ARBA" id="ARBA00023002"/>
    </source>
</evidence>
<evidence type="ECO:0000313" key="3">
    <source>
        <dbReference type="EMBL" id="QQK75365.1"/>
    </source>
</evidence>
<keyword evidence="4" id="KW-1185">Reference proteome</keyword>
<dbReference type="PROSITE" id="PS00061">
    <property type="entry name" value="ADH_SHORT"/>
    <property type="match status" value="1"/>
</dbReference>
<dbReference type="EMBL" id="CP054705">
    <property type="protein sequence ID" value="QQK75365.1"/>
    <property type="molecule type" value="Genomic_DNA"/>
</dbReference>
<dbReference type="AlphaFoldDB" id="A0A7T7CAZ5"/>
<dbReference type="Gene3D" id="3.40.50.720">
    <property type="entry name" value="NAD(P)-binding Rossmann-like Domain"/>
    <property type="match status" value="1"/>
</dbReference>
<dbReference type="InterPro" id="IPR002347">
    <property type="entry name" value="SDR_fam"/>
</dbReference>
<keyword evidence="2 3" id="KW-0560">Oxidoreductase</keyword>